<dbReference type="InterPro" id="IPR001958">
    <property type="entry name" value="Tet-R_TetA/multi-R_MdtG-like"/>
</dbReference>
<evidence type="ECO:0000256" key="2">
    <source>
        <dbReference type="ARBA" id="ARBA00022448"/>
    </source>
</evidence>
<dbReference type="InterPro" id="IPR020846">
    <property type="entry name" value="MFS_dom"/>
</dbReference>
<dbReference type="SUPFAM" id="SSF103473">
    <property type="entry name" value="MFS general substrate transporter"/>
    <property type="match status" value="1"/>
</dbReference>
<reference evidence="9" key="1">
    <citation type="submission" date="2023-08" db="EMBL/GenBank/DDBJ databases">
        <authorList>
            <person name="Chen Y."/>
            <person name="Shah S."/>
            <person name="Dougan E. K."/>
            <person name="Thang M."/>
            <person name="Chan C."/>
        </authorList>
    </citation>
    <scope>NUCLEOTIDE SEQUENCE</scope>
</reference>
<dbReference type="EMBL" id="CAUJNA010003602">
    <property type="protein sequence ID" value="CAJ1405776.1"/>
    <property type="molecule type" value="Genomic_DNA"/>
</dbReference>
<feature type="transmembrane region" description="Helical" evidence="6">
    <location>
        <begin position="494"/>
        <end position="514"/>
    </location>
</feature>
<feature type="transmembrane region" description="Helical" evidence="6">
    <location>
        <begin position="329"/>
        <end position="355"/>
    </location>
</feature>
<feature type="transmembrane region" description="Helical" evidence="6">
    <location>
        <begin position="222"/>
        <end position="241"/>
    </location>
</feature>
<dbReference type="PRINTS" id="PR01035">
    <property type="entry name" value="TCRTETA"/>
</dbReference>
<sequence>MRCAAALLPWLAVCARAETVVSSQIIHCDDANDCEDASNMLLLQVSLQLNTSKAEAPTHHADTKRTVAGDLQELDLRQLRSEMGQVLGESQLDVKLAAVVIVVTVAMTLWFLRSSADSAGQGVASDEASFFACYFIVFMDAFGFGIFAPFVPVLAKTFGMNARSVAGLLTAFSFAQAFNTPVFGYLSDRIGRRKVLLIAVGGEVLAYTVLSCARTFTGLLMGYAVAGAASATIGVCNAYIADITTEDERPVRMAHVNGSIALGIMTGPMVGGLISDQGFASACRICSLLAASNLTFTCFCLNTPVIKAPLRPPTPKNGDKAAESPSMPALAWVLCVGAFLGEAGMAAWESCAALYLMDRYFWAYPAPATSSSQFFAGSMAATGVTVIFVTVFLFPCMNAYFKQWYTVCIGTTVRITGFVCLAVAPTKWIFLMGQGMICIGDNLGGPNQSSLLTEVAGPSAYGTCLGAQSAFQAMARVFGPIIFASLYEDFSHSAPWLVVAALGLISASLWFYAFSASRQQLENDIPAKTAA</sequence>
<feature type="transmembrane region" description="Helical" evidence="6">
    <location>
        <begin position="132"/>
        <end position="153"/>
    </location>
</feature>
<dbReference type="GO" id="GO:0016020">
    <property type="term" value="C:membrane"/>
    <property type="evidence" value="ECO:0007669"/>
    <property type="project" value="UniProtKB-SubCell"/>
</dbReference>
<dbReference type="PANTHER" id="PTHR23504:SF15">
    <property type="entry name" value="MAJOR FACILITATOR SUPERFAMILY (MFS) PROFILE DOMAIN-CONTAINING PROTEIN"/>
    <property type="match status" value="1"/>
</dbReference>
<dbReference type="PROSITE" id="PS50850">
    <property type="entry name" value="MFS"/>
    <property type="match status" value="1"/>
</dbReference>
<dbReference type="Gene3D" id="1.20.1250.20">
    <property type="entry name" value="MFS general substrate transporter like domains"/>
    <property type="match status" value="1"/>
</dbReference>
<evidence type="ECO:0000256" key="7">
    <source>
        <dbReference type="SAM" id="SignalP"/>
    </source>
</evidence>
<evidence type="ECO:0000313" key="9">
    <source>
        <dbReference type="EMBL" id="CAJ1405776.1"/>
    </source>
</evidence>
<keyword evidence="7" id="KW-0732">Signal</keyword>
<feature type="transmembrane region" description="Helical" evidence="6">
    <location>
        <begin position="165"/>
        <end position="186"/>
    </location>
</feature>
<protein>
    <recommendedName>
        <fullName evidence="8">Major facilitator superfamily (MFS) profile domain-containing protein</fullName>
    </recommendedName>
</protein>
<accession>A0AA36JHK7</accession>
<name>A0AA36JHK7_9DINO</name>
<organism evidence="9 10">
    <name type="scientific">Effrenium voratum</name>
    <dbReference type="NCBI Taxonomy" id="2562239"/>
    <lineage>
        <taxon>Eukaryota</taxon>
        <taxon>Sar</taxon>
        <taxon>Alveolata</taxon>
        <taxon>Dinophyceae</taxon>
        <taxon>Suessiales</taxon>
        <taxon>Symbiodiniaceae</taxon>
        <taxon>Effrenium</taxon>
    </lineage>
</organism>
<keyword evidence="2" id="KW-0813">Transport</keyword>
<evidence type="ECO:0000256" key="6">
    <source>
        <dbReference type="SAM" id="Phobius"/>
    </source>
</evidence>
<dbReference type="InterPro" id="IPR036259">
    <property type="entry name" value="MFS_trans_sf"/>
</dbReference>
<feature type="signal peptide" evidence="7">
    <location>
        <begin position="1"/>
        <end position="17"/>
    </location>
</feature>
<comment type="subcellular location">
    <subcellularLocation>
        <location evidence="1">Membrane</location>
        <topology evidence="1">Multi-pass membrane protein</topology>
    </subcellularLocation>
</comment>
<feature type="domain" description="Major facilitator superfamily (MFS) profile" evidence="8">
    <location>
        <begin position="129"/>
        <end position="518"/>
    </location>
</feature>
<dbReference type="Pfam" id="PF07690">
    <property type="entry name" value="MFS_1"/>
    <property type="match status" value="1"/>
</dbReference>
<dbReference type="InterPro" id="IPR011701">
    <property type="entry name" value="MFS"/>
</dbReference>
<keyword evidence="3 6" id="KW-0812">Transmembrane</keyword>
<feature type="chain" id="PRO_5041236351" description="Major facilitator superfamily (MFS) profile domain-containing protein" evidence="7">
    <location>
        <begin position="18"/>
        <end position="531"/>
    </location>
</feature>
<evidence type="ECO:0000256" key="3">
    <source>
        <dbReference type="ARBA" id="ARBA00022692"/>
    </source>
</evidence>
<dbReference type="PANTHER" id="PTHR23504">
    <property type="entry name" value="MAJOR FACILITATOR SUPERFAMILY DOMAIN-CONTAINING PROTEIN 10"/>
    <property type="match status" value="1"/>
</dbReference>
<proteinExistence type="predicted"/>
<dbReference type="Proteomes" id="UP001178507">
    <property type="component" value="Unassembled WGS sequence"/>
</dbReference>
<feature type="transmembrane region" description="Helical" evidence="6">
    <location>
        <begin position="375"/>
        <end position="397"/>
    </location>
</feature>
<keyword evidence="5 6" id="KW-0472">Membrane</keyword>
<keyword evidence="4 6" id="KW-1133">Transmembrane helix</keyword>
<dbReference type="AlphaFoldDB" id="A0AA36JHK7"/>
<comment type="caution">
    <text evidence="9">The sequence shown here is derived from an EMBL/GenBank/DDBJ whole genome shotgun (WGS) entry which is preliminary data.</text>
</comment>
<dbReference type="GO" id="GO:0022857">
    <property type="term" value="F:transmembrane transporter activity"/>
    <property type="evidence" value="ECO:0007669"/>
    <property type="project" value="InterPro"/>
</dbReference>
<keyword evidence="10" id="KW-1185">Reference proteome</keyword>
<evidence type="ECO:0000313" key="10">
    <source>
        <dbReference type="Proteomes" id="UP001178507"/>
    </source>
</evidence>
<gene>
    <name evidence="9" type="ORF">EVOR1521_LOCUS27906</name>
</gene>
<evidence type="ECO:0000256" key="1">
    <source>
        <dbReference type="ARBA" id="ARBA00004141"/>
    </source>
</evidence>
<evidence type="ECO:0000256" key="5">
    <source>
        <dbReference type="ARBA" id="ARBA00023136"/>
    </source>
</evidence>
<evidence type="ECO:0000259" key="8">
    <source>
        <dbReference type="PROSITE" id="PS50850"/>
    </source>
</evidence>
<feature type="transmembrane region" description="Helical" evidence="6">
    <location>
        <begin position="253"/>
        <end position="273"/>
    </location>
</feature>
<dbReference type="CDD" id="cd17330">
    <property type="entry name" value="MFS_SLC46_TetA_like"/>
    <property type="match status" value="1"/>
</dbReference>
<evidence type="ECO:0000256" key="4">
    <source>
        <dbReference type="ARBA" id="ARBA00022989"/>
    </source>
</evidence>
<feature type="transmembrane region" description="Helical" evidence="6">
    <location>
        <begin position="195"/>
        <end position="216"/>
    </location>
</feature>
<feature type="transmembrane region" description="Helical" evidence="6">
    <location>
        <begin position="94"/>
        <end position="112"/>
    </location>
</feature>